<dbReference type="PANTHER" id="PTHR21272">
    <property type="entry name" value="CATABOLIC 3-DEHYDROQUINASE"/>
    <property type="match status" value="1"/>
</dbReference>
<dbReference type="NCBIfam" id="NF003805">
    <property type="entry name" value="PRK05395.1-2"/>
    <property type="match status" value="1"/>
</dbReference>
<dbReference type="SUPFAM" id="SSF52304">
    <property type="entry name" value="Type II 3-dehydroquinate dehydratase"/>
    <property type="match status" value="1"/>
</dbReference>
<proteinExistence type="inferred from homology"/>
<dbReference type="InterPro" id="IPR001874">
    <property type="entry name" value="DHquinase_II"/>
</dbReference>
<evidence type="ECO:0000256" key="7">
    <source>
        <dbReference type="ARBA" id="ARBA00023239"/>
    </source>
</evidence>
<dbReference type="Proteomes" id="UP001596540">
    <property type="component" value="Unassembled WGS sequence"/>
</dbReference>
<feature type="active site" description="Proton acceptor" evidence="8">
    <location>
        <position position="57"/>
    </location>
</feature>
<evidence type="ECO:0000313" key="10">
    <source>
        <dbReference type="Proteomes" id="UP001596540"/>
    </source>
</evidence>
<dbReference type="NCBIfam" id="TIGR01088">
    <property type="entry name" value="aroQ"/>
    <property type="match status" value="1"/>
</dbReference>
<dbReference type="PANTHER" id="PTHR21272:SF3">
    <property type="entry name" value="CATABOLIC 3-DEHYDROQUINASE"/>
    <property type="match status" value="1"/>
</dbReference>
<keyword evidence="7 8" id="KW-0456">Lyase</keyword>
<gene>
    <name evidence="8 9" type="primary">aroQ</name>
    <name evidence="9" type="ORF">ACFQRF_25750</name>
</gene>
<organism evidence="9 10">
    <name type="scientific">Marinactinospora rubrisoli</name>
    <dbReference type="NCBI Taxonomy" id="2715399"/>
    <lineage>
        <taxon>Bacteria</taxon>
        <taxon>Bacillati</taxon>
        <taxon>Actinomycetota</taxon>
        <taxon>Actinomycetes</taxon>
        <taxon>Streptosporangiales</taxon>
        <taxon>Nocardiopsidaceae</taxon>
        <taxon>Marinactinospora</taxon>
    </lineage>
</organism>
<keyword evidence="10" id="KW-1185">Reference proteome</keyword>
<sequence>MTMKNIGLTHLGLSVTTPERKGRPLPTPAAPDAARRTVLLLNGPNLNLLGERDPAQYGTTTLADIERRVRELGTELGVDVRCEQSNHEGVLVDLVHEARGYDGIVLNPGAFAHYSIALRDAIDAVDTPCVEVHISNVYAREEFRHRSVTAPVAAGYVAGCGVFGYELALRAVLNRIAEAPTR</sequence>
<feature type="binding site" evidence="8">
    <location>
        <position position="113"/>
    </location>
    <ligand>
        <name>substrate</name>
    </ligand>
</feature>
<keyword evidence="6 8" id="KW-0057">Aromatic amino acid biosynthesis</keyword>
<feature type="binding site" evidence="8">
    <location>
        <position position="107"/>
    </location>
    <ligand>
        <name>substrate</name>
    </ligand>
</feature>
<name>A0ABW2KMC9_9ACTN</name>
<dbReference type="NCBIfam" id="NF003807">
    <property type="entry name" value="PRK05395.1-4"/>
    <property type="match status" value="1"/>
</dbReference>
<dbReference type="EC" id="4.2.1.10" evidence="5 8"/>
<keyword evidence="8" id="KW-0028">Amino-acid biosynthesis</keyword>
<dbReference type="GO" id="GO:0003855">
    <property type="term" value="F:3-dehydroquinate dehydratase activity"/>
    <property type="evidence" value="ECO:0007669"/>
    <property type="project" value="UniProtKB-EC"/>
</dbReference>
<dbReference type="PROSITE" id="PS01029">
    <property type="entry name" value="DEHYDROQUINASE_II"/>
    <property type="match status" value="1"/>
</dbReference>
<evidence type="ECO:0000313" key="9">
    <source>
        <dbReference type="EMBL" id="MFC7331147.1"/>
    </source>
</evidence>
<dbReference type="InterPro" id="IPR018509">
    <property type="entry name" value="DHquinase_II_CS"/>
</dbReference>
<feature type="binding site" evidence="8">
    <location>
        <position position="144"/>
    </location>
    <ligand>
        <name>substrate</name>
    </ligand>
</feature>
<evidence type="ECO:0000256" key="5">
    <source>
        <dbReference type="ARBA" id="ARBA00012060"/>
    </source>
</evidence>
<dbReference type="Gene3D" id="3.40.50.9100">
    <property type="entry name" value="Dehydroquinase, class II"/>
    <property type="match status" value="1"/>
</dbReference>
<dbReference type="InterPro" id="IPR036441">
    <property type="entry name" value="DHquinase_II_sf"/>
</dbReference>
<evidence type="ECO:0000256" key="1">
    <source>
        <dbReference type="ARBA" id="ARBA00001864"/>
    </source>
</evidence>
<feature type="binding site" evidence="8">
    <location>
        <position position="120"/>
    </location>
    <ligand>
        <name>substrate</name>
    </ligand>
</feature>
<feature type="site" description="Transition state stabilizer" evidence="8">
    <location>
        <position position="52"/>
    </location>
</feature>
<reference evidence="10" key="1">
    <citation type="journal article" date="2019" name="Int. J. Syst. Evol. Microbiol.">
        <title>The Global Catalogue of Microorganisms (GCM) 10K type strain sequencing project: providing services to taxonomists for standard genome sequencing and annotation.</title>
        <authorList>
            <consortium name="The Broad Institute Genomics Platform"/>
            <consortium name="The Broad Institute Genome Sequencing Center for Infectious Disease"/>
            <person name="Wu L."/>
            <person name="Ma J."/>
        </authorList>
    </citation>
    <scope>NUCLEOTIDE SEQUENCE [LARGE SCALE GENOMIC DNA]</scope>
    <source>
        <strain evidence="10">CGMCC 4.7382</strain>
    </source>
</reference>
<evidence type="ECO:0000256" key="3">
    <source>
        <dbReference type="ARBA" id="ARBA00011037"/>
    </source>
</evidence>
<dbReference type="CDD" id="cd00466">
    <property type="entry name" value="DHQase_II"/>
    <property type="match status" value="1"/>
</dbReference>
<comment type="subunit">
    <text evidence="4 8">Homododecamer.</text>
</comment>
<comment type="similarity">
    <text evidence="3 8">Belongs to the type-II 3-dehydroquinase family.</text>
</comment>
<evidence type="ECO:0000256" key="2">
    <source>
        <dbReference type="ARBA" id="ARBA00004902"/>
    </source>
</evidence>
<comment type="pathway">
    <text evidence="2 8">Metabolic intermediate biosynthesis; chorismate biosynthesis; chorismate from D-erythrose 4-phosphate and phosphoenolpyruvate: step 3/7.</text>
</comment>
<comment type="caution">
    <text evidence="9">The sequence shown here is derived from an EMBL/GenBank/DDBJ whole genome shotgun (WGS) entry which is preliminary data.</text>
</comment>
<evidence type="ECO:0000256" key="8">
    <source>
        <dbReference type="HAMAP-Rule" id="MF_00169"/>
    </source>
</evidence>
<feature type="active site" description="Proton donor" evidence="8">
    <location>
        <position position="133"/>
    </location>
</feature>
<dbReference type="NCBIfam" id="NF003806">
    <property type="entry name" value="PRK05395.1-3"/>
    <property type="match status" value="1"/>
</dbReference>
<protein>
    <recommendedName>
        <fullName evidence="5 8">3-dehydroquinate dehydratase</fullName>
        <shortName evidence="8">3-dehydroquinase</shortName>
        <ecNumber evidence="5 8">4.2.1.10</ecNumber>
    </recommendedName>
    <alternativeName>
        <fullName evidence="8">Type II DHQase</fullName>
    </alternativeName>
</protein>
<evidence type="ECO:0000256" key="6">
    <source>
        <dbReference type="ARBA" id="ARBA00023141"/>
    </source>
</evidence>
<comment type="function">
    <text evidence="8">Catalyzes a trans-dehydration via an enolate intermediate.</text>
</comment>
<accession>A0ABW2KMC9</accession>
<dbReference type="RefSeq" id="WP_379873799.1">
    <property type="nucleotide sequence ID" value="NZ_JBHTBH010000016.1"/>
</dbReference>
<dbReference type="EMBL" id="JBHTBH010000016">
    <property type="protein sequence ID" value="MFC7331147.1"/>
    <property type="molecule type" value="Genomic_DNA"/>
</dbReference>
<evidence type="ECO:0000256" key="4">
    <source>
        <dbReference type="ARBA" id="ARBA00011193"/>
    </source>
</evidence>
<feature type="binding site" evidence="8">
    <location>
        <begin position="134"/>
        <end position="135"/>
    </location>
    <ligand>
        <name>substrate</name>
    </ligand>
</feature>
<comment type="catalytic activity">
    <reaction evidence="1 8">
        <text>3-dehydroquinate = 3-dehydroshikimate + H2O</text>
        <dbReference type="Rhea" id="RHEA:21096"/>
        <dbReference type="ChEBI" id="CHEBI:15377"/>
        <dbReference type="ChEBI" id="CHEBI:16630"/>
        <dbReference type="ChEBI" id="CHEBI:32364"/>
        <dbReference type="EC" id="4.2.1.10"/>
    </reaction>
</comment>
<dbReference type="Pfam" id="PF01220">
    <property type="entry name" value="DHquinase_II"/>
    <property type="match status" value="1"/>
</dbReference>
<dbReference type="HAMAP" id="MF_00169">
    <property type="entry name" value="AroQ"/>
    <property type="match status" value="1"/>
</dbReference>